<protein>
    <submittedName>
        <fullName evidence="2">Uncharacterized protein</fullName>
    </submittedName>
</protein>
<accession>A0A510ULA3</accession>
<dbReference type="AlphaFoldDB" id="A0A510ULA3"/>
<reference evidence="2 3" key="1">
    <citation type="submission" date="2019-07" db="EMBL/GenBank/DDBJ databases">
        <title>Whole genome shotgun sequence of Aliivibrio fischeri NBRC 101058.</title>
        <authorList>
            <person name="Hosoyama A."/>
            <person name="Uohara A."/>
            <person name="Ohji S."/>
            <person name="Ichikawa N."/>
        </authorList>
    </citation>
    <scope>NUCLEOTIDE SEQUENCE [LARGE SCALE GENOMIC DNA]</scope>
    <source>
        <strain evidence="2 3">NBRC 101058</strain>
    </source>
</reference>
<organism evidence="2 3">
    <name type="scientific">Aliivibrio fischeri</name>
    <name type="common">Vibrio fischeri</name>
    <dbReference type="NCBI Taxonomy" id="668"/>
    <lineage>
        <taxon>Bacteria</taxon>
        <taxon>Pseudomonadati</taxon>
        <taxon>Pseudomonadota</taxon>
        <taxon>Gammaproteobacteria</taxon>
        <taxon>Vibrionales</taxon>
        <taxon>Vibrionaceae</taxon>
        <taxon>Aliivibrio</taxon>
    </lineage>
</organism>
<evidence type="ECO:0000256" key="1">
    <source>
        <dbReference type="SAM" id="Coils"/>
    </source>
</evidence>
<sequence length="220" mass="24694">MNPYVKSGIKCVVLTLWSASLSVGAILTYEQLHPRLVQTDLDAFEQKLNTALLDQSIEQTASLDALSKKLLLLDDELIAIERNYAELLQRQQSQESAFSGLESKINNNVDEKLKKLGSKFTAKLNNQQSLRSRSVIPAKPISMQKLKPKAIVNAPFKLYDVQKRGTTYLAIVGKPGATHLSQLSAIQEGQLYKHWRLVRVEQGRVSLEKGSHRIELEVRS</sequence>
<dbReference type="Proteomes" id="UP000321787">
    <property type="component" value="Unassembled WGS sequence"/>
</dbReference>
<keyword evidence="1" id="KW-0175">Coiled coil</keyword>
<evidence type="ECO:0000313" key="3">
    <source>
        <dbReference type="Proteomes" id="UP000321787"/>
    </source>
</evidence>
<proteinExistence type="predicted"/>
<dbReference type="EMBL" id="BJTZ01000029">
    <property type="protein sequence ID" value="GEK15407.1"/>
    <property type="molecule type" value="Genomic_DNA"/>
</dbReference>
<comment type="caution">
    <text evidence="2">The sequence shown here is derived from an EMBL/GenBank/DDBJ whole genome shotgun (WGS) entry which is preliminary data.</text>
</comment>
<feature type="coiled-coil region" evidence="1">
    <location>
        <begin position="63"/>
        <end position="90"/>
    </location>
</feature>
<evidence type="ECO:0000313" key="2">
    <source>
        <dbReference type="EMBL" id="GEK15407.1"/>
    </source>
</evidence>
<name>A0A510ULA3_ALIFS</name>
<gene>
    <name evidence="2" type="ORF">AFI02nite_34430</name>
</gene>
<dbReference type="RefSeq" id="WP_146865937.1">
    <property type="nucleotide sequence ID" value="NZ_BJTZ01000029.1"/>
</dbReference>